<feature type="transmembrane region" description="Helical" evidence="8">
    <location>
        <begin position="135"/>
        <end position="158"/>
    </location>
</feature>
<dbReference type="RefSeq" id="WP_231043063.1">
    <property type="nucleotide sequence ID" value="NZ_CP106881.1"/>
</dbReference>
<dbReference type="EMBL" id="CP106881">
    <property type="protein sequence ID" value="UYG53044.1"/>
    <property type="molecule type" value="Genomic_DNA"/>
</dbReference>
<dbReference type="PIRSF" id="PIRSF018472">
    <property type="entry name" value="MreD_proteobac"/>
    <property type="match status" value="1"/>
</dbReference>
<evidence type="ECO:0000256" key="4">
    <source>
        <dbReference type="ARBA" id="ARBA00022692"/>
    </source>
</evidence>
<evidence type="ECO:0000313" key="9">
    <source>
        <dbReference type="EMBL" id="UYG53044.1"/>
    </source>
</evidence>
<feature type="transmembrane region" description="Helical" evidence="8">
    <location>
        <begin position="36"/>
        <end position="52"/>
    </location>
</feature>
<evidence type="ECO:0000256" key="7">
    <source>
        <dbReference type="ARBA" id="ARBA00023136"/>
    </source>
</evidence>
<evidence type="ECO:0000256" key="8">
    <source>
        <dbReference type="SAM" id="Phobius"/>
    </source>
</evidence>
<keyword evidence="3" id="KW-1003">Cell membrane</keyword>
<comment type="subcellular location">
    <subcellularLocation>
        <location evidence="1">Cell membrane</location>
        <topology evidence="1">Multi-pass membrane protein</topology>
    </subcellularLocation>
</comment>
<protein>
    <submittedName>
        <fullName evidence="9">Rod shape-determining protein MreD</fullName>
    </submittedName>
</protein>
<evidence type="ECO:0000256" key="3">
    <source>
        <dbReference type="ARBA" id="ARBA00022475"/>
    </source>
</evidence>
<dbReference type="PANTHER" id="PTHR37484">
    <property type="entry name" value="ROD SHAPE-DETERMINING PROTEIN MRED"/>
    <property type="match status" value="1"/>
</dbReference>
<evidence type="ECO:0000313" key="10">
    <source>
        <dbReference type="Proteomes" id="UP001162800"/>
    </source>
</evidence>
<name>A0ABY6GEY7_9BURK</name>
<dbReference type="InterPro" id="IPR007227">
    <property type="entry name" value="Cell_shape_determining_MreD"/>
</dbReference>
<organism evidence="9 10">
    <name type="scientific">Comamonas endophytica</name>
    <dbReference type="NCBI Taxonomy" id="2949090"/>
    <lineage>
        <taxon>Bacteria</taxon>
        <taxon>Pseudomonadati</taxon>
        <taxon>Pseudomonadota</taxon>
        <taxon>Betaproteobacteria</taxon>
        <taxon>Burkholderiales</taxon>
        <taxon>Comamonadaceae</taxon>
        <taxon>Comamonas</taxon>
    </lineage>
</organism>
<keyword evidence="10" id="KW-1185">Reference proteome</keyword>
<dbReference type="NCBIfam" id="TIGR03426">
    <property type="entry name" value="shape_MreD"/>
    <property type="match status" value="1"/>
</dbReference>
<dbReference type="Pfam" id="PF04093">
    <property type="entry name" value="MreD"/>
    <property type="match status" value="1"/>
</dbReference>
<keyword evidence="6 8" id="KW-1133">Transmembrane helix</keyword>
<comment type="similarity">
    <text evidence="2">Belongs to the MreD family.</text>
</comment>
<sequence length="172" mass="18818">MIMPRGQPLLLPVNPVFMGASLFAALALNMLPLGRVAWLPDLLLLLLAFWSVHQPQRVGMGLAFVFGLCMDVQHSALLGQHALVYCLLLFGTKSVRRRLLWFSLPVQALQLLPLFFLAHAVALVVRMIGGGDFPGWSVVIAPAVEALLWPLASGLLLAPQRRAPDADENRPL</sequence>
<gene>
    <name evidence="9" type="primary">mreD</name>
    <name evidence="9" type="ORF">M9799_07460</name>
</gene>
<dbReference type="InterPro" id="IPR026034">
    <property type="entry name" value="MreD_proteobac"/>
</dbReference>
<keyword evidence="7 8" id="KW-0472">Membrane</keyword>
<proteinExistence type="inferred from homology"/>
<dbReference type="PANTHER" id="PTHR37484:SF1">
    <property type="entry name" value="ROD SHAPE-DETERMINING PROTEIN MRED"/>
    <property type="match status" value="1"/>
</dbReference>
<evidence type="ECO:0000256" key="5">
    <source>
        <dbReference type="ARBA" id="ARBA00022960"/>
    </source>
</evidence>
<reference evidence="9" key="1">
    <citation type="submission" date="2022-09" db="EMBL/GenBank/DDBJ databases">
        <title>The complete genome of Acidovorax sp. 5MLIR.</title>
        <authorList>
            <person name="Liu L."/>
            <person name="Yue J."/>
            <person name="Yang F."/>
            <person name="Yuan J."/>
            <person name="Li L."/>
        </authorList>
    </citation>
    <scope>NUCLEOTIDE SEQUENCE</scope>
    <source>
        <strain evidence="9">5MLIR</strain>
    </source>
</reference>
<dbReference type="Proteomes" id="UP001162800">
    <property type="component" value="Chromosome"/>
</dbReference>
<keyword evidence="4 8" id="KW-0812">Transmembrane</keyword>
<feature type="transmembrane region" description="Helical" evidence="8">
    <location>
        <begin position="12"/>
        <end position="29"/>
    </location>
</feature>
<evidence type="ECO:0000256" key="2">
    <source>
        <dbReference type="ARBA" id="ARBA00007776"/>
    </source>
</evidence>
<keyword evidence="5" id="KW-0133">Cell shape</keyword>
<accession>A0ABY6GEY7</accession>
<evidence type="ECO:0000256" key="6">
    <source>
        <dbReference type="ARBA" id="ARBA00022989"/>
    </source>
</evidence>
<evidence type="ECO:0000256" key="1">
    <source>
        <dbReference type="ARBA" id="ARBA00004651"/>
    </source>
</evidence>